<gene>
    <name evidence="3" type="ORF">CRV04_04815</name>
</gene>
<name>A0A4Q0XSH5_9BACT</name>
<sequence>MLKLLKLLVIGLLFFSISYASSVTDVTKTKLKEIENLELFQKAEIKILKVYDAGSLYILDTLIQENRQELLLTKDKLTLITGKAIDVKTGRQIIIPVDMSVLNGKEAVAYGTGNEEYYVFTDPECPYCKKFESFYPKIKDKVTLKIFFYPLSFHKNAREMSMYVLSKKGNEERIKTMLSITPDSKEYVNRKIDDDTRLKLEAILDEHINIAQNLNVSGTPSVYDKEGRKISWAQLLMSHGVNLE</sequence>
<accession>A0A4Q0XSH5</accession>
<dbReference type="PANTHER" id="PTHR35272">
    <property type="entry name" value="THIOL:DISULFIDE INTERCHANGE PROTEIN DSBC-RELATED"/>
    <property type="match status" value="1"/>
</dbReference>
<dbReference type="RefSeq" id="WP_128995675.1">
    <property type="nucleotide sequence ID" value="NZ_PDKN01000002.1"/>
</dbReference>
<dbReference type="InterPro" id="IPR036249">
    <property type="entry name" value="Thioredoxin-like_sf"/>
</dbReference>
<dbReference type="OrthoDB" id="9800545at2"/>
<dbReference type="SUPFAM" id="SSF52833">
    <property type="entry name" value="Thioredoxin-like"/>
    <property type="match status" value="1"/>
</dbReference>
<dbReference type="PANTHER" id="PTHR35272:SF3">
    <property type="entry name" value="THIOL:DISULFIDE INTERCHANGE PROTEIN DSBC"/>
    <property type="match status" value="1"/>
</dbReference>
<organism evidence="3 4">
    <name type="scientific">Candidatus Marinarcus aquaticus</name>
    <dbReference type="NCBI Taxonomy" id="2044504"/>
    <lineage>
        <taxon>Bacteria</taxon>
        <taxon>Pseudomonadati</taxon>
        <taxon>Campylobacterota</taxon>
        <taxon>Epsilonproteobacteria</taxon>
        <taxon>Campylobacterales</taxon>
        <taxon>Arcobacteraceae</taxon>
        <taxon>Candidatus Marinarcus</taxon>
    </lineage>
</organism>
<dbReference type="AlphaFoldDB" id="A0A4Q0XSH5"/>
<dbReference type="Pfam" id="PF13098">
    <property type="entry name" value="Thioredoxin_2"/>
    <property type="match status" value="1"/>
</dbReference>
<reference evidence="3 4" key="1">
    <citation type="submission" date="2017-10" db="EMBL/GenBank/DDBJ databases">
        <title>Genomics of the genus Arcobacter.</title>
        <authorList>
            <person name="Perez-Cataluna A."/>
            <person name="Figueras M.J."/>
        </authorList>
    </citation>
    <scope>NUCLEOTIDE SEQUENCE [LARGE SCALE GENOMIC DNA]</scope>
    <source>
        <strain evidence="3 4">CECT 8987</strain>
    </source>
</reference>
<evidence type="ECO:0000313" key="4">
    <source>
        <dbReference type="Proteomes" id="UP000290657"/>
    </source>
</evidence>
<feature type="signal peptide" evidence="1">
    <location>
        <begin position="1"/>
        <end position="20"/>
    </location>
</feature>
<evidence type="ECO:0000259" key="2">
    <source>
        <dbReference type="Pfam" id="PF13098"/>
    </source>
</evidence>
<keyword evidence="1" id="KW-0732">Signal</keyword>
<dbReference type="InterPro" id="IPR051470">
    <property type="entry name" value="Thiol:disulfide_interchange"/>
</dbReference>
<dbReference type="Gene3D" id="3.40.30.10">
    <property type="entry name" value="Glutaredoxin"/>
    <property type="match status" value="1"/>
</dbReference>
<dbReference type="Proteomes" id="UP000290657">
    <property type="component" value="Unassembled WGS sequence"/>
</dbReference>
<protein>
    <submittedName>
        <fullName evidence="3">Thiol:disulfide interchange protein</fullName>
    </submittedName>
</protein>
<dbReference type="EMBL" id="PDKN01000002">
    <property type="protein sequence ID" value="RXJ60326.1"/>
    <property type="molecule type" value="Genomic_DNA"/>
</dbReference>
<evidence type="ECO:0000313" key="3">
    <source>
        <dbReference type="EMBL" id="RXJ60326.1"/>
    </source>
</evidence>
<feature type="domain" description="Thioredoxin-like fold" evidence="2">
    <location>
        <begin position="116"/>
        <end position="228"/>
    </location>
</feature>
<evidence type="ECO:0000256" key="1">
    <source>
        <dbReference type="SAM" id="SignalP"/>
    </source>
</evidence>
<keyword evidence="4" id="KW-1185">Reference proteome</keyword>
<comment type="caution">
    <text evidence="3">The sequence shown here is derived from an EMBL/GenBank/DDBJ whole genome shotgun (WGS) entry which is preliminary data.</text>
</comment>
<feature type="chain" id="PRO_5020458432" evidence="1">
    <location>
        <begin position="21"/>
        <end position="244"/>
    </location>
</feature>
<dbReference type="InterPro" id="IPR012336">
    <property type="entry name" value="Thioredoxin-like_fold"/>
</dbReference>
<proteinExistence type="predicted"/>